<protein>
    <recommendedName>
        <fullName evidence="2">Signal peptidase complex catalytic subunit SEC11</fullName>
    </recommendedName>
    <alternativeName>
        <fullName evidence="3">Signal peptidase complex catalytic subunit sec11</fullName>
    </alternativeName>
</protein>
<evidence type="ECO:0000313" key="5">
    <source>
        <dbReference type="EMBL" id="KAF5186794.1"/>
    </source>
</evidence>
<accession>A0A7J6VNV9</accession>
<name>A0A7J6VNV9_THATH</name>
<dbReference type="GO" id="GO:0005787">
    <property type="term" value="C:signal peptidase complex"/>
    <property type="evidence" value="ECO:0007669"/>
    <property type="project" value="TreeGrafter"/>
</dbReference>
<dbReference type="EMBL" id="JABWDY010028839">
    <property type="protein sequence ID" value="KAF5186794.1"/>
    <property type="molecule type" value="Genomic_DNA"/>
</dbReference>
<evidence type="ECO:0000256" key="1">
    <source>
        <dbReference type="ARBA" id="ARBA00004648"/>
    </source>
</evidence>
<dbReference type="Proteomes" id="UP000554482">
    <property type="component" value="Unassembled WGS sequence"/>
</dbReference>
<keyword evidence="6" id="KW-1185">Reference proteome</keyword>
<gene>
    <name evidence="5" type="ORF">FRX31_023622</name>
</gene>
<evidence type="ECO:0000256" key="4">
    <source>
        <dbReference type="ARBA" id="ARBA00045533"/>
    </source>
</evidence>
<organism evidence="5 6">
    <name type="scientific">Thalictrum thalictroides</name>
    <name type="common">Rue-anemone</name>
    <name type="synonym">Anemone thalictroides</name>
    <dbReference type="NCBI Taxonomy" id="46969"/>
    <lineage>
        <taxon>Eukaryota</taxon>
        <taxon>Viridiplantae</taxon>
        <taxon>Streptophyta</taxon>
        <taxon>Embryophyta</taxon>
        <taxon>Tracheophyta</taxon>
        <taxon>Spermatophyta</taxon>
        <taxon>Magnoliopsida</taxon>
        <taxon>Ranunculales</taxon>
        <taxon>Ranunculaceae</taxon>
        <taxon>Thalictroideae</taxon>
        <taxon>Thalictrum</taxon>
    </lineage>
</organism>
<evidence type="ECO:0000313" key="6">
    <source>
        <dbReference type="Proteomes" id="UP000554482"/>
    </source>
</evidence>
<sequence>MIYKGLMIITGSESPVVVVLSGRVEVWNLASLGFVPYLGWATILLNDNPIVKYILIGTLGCVINTLSLHRE</sequence>
<comment type="subcellular location">
    <subcellularLocation>
        <location evidence="1">Endoplasmic reticulum membrane</location>
        <topology evidence="1">Single-pass type II membrane protein</topology>
    </subcellularLocation>
</comment>
<proteinExistence type="predicted"/>
<dbReference type="GO" id="GO:0006465">
    <property type="term" value="P:signal peptide processing"/>
    <property type="evidence" value="ECO:0007669"/>
    <property type="project" value="InterPro"/>
</dbReference>
<dbReference type="AlphaFoldDB" id="A0A7J6VNV9"/>
<evidence type="ECO:0000256" key="2">
    <source>
        <dbReference type="ARBA" id="ARBA00019685"/>
    </source>
</evidence>
<comment type="caution">
    <text evidence="5">The sequence shown here is derived from an EMBL/GenBank/DDBJ whole genome shotgun (WGS) entry which is preliminary data.</text>
</comment>
<dbReference type="OrthoDB" id="10257561at2759"/>
<reference evidence="5 6" key="1">
    <citation type="submission" date="2020-06" db="EMBL/GenBank/DDBJ databases">
        <title>Transcriptomic and genomic resources for Thalictrum thalictroides and T. hernandezii: Facilitating candidate gene discovery in an emerging model plant lineage.</title>
        <authorList>
            <person name="Arias T."/>
            <person name="Riano-Pachon D.M."/>
            <person name="Di Stilio V.S."/>
        </authorList>
    </citation>
    <scope>NUCLEOTIDE SEQUENCE [LARGE SCALE GENOMIC DNA]</scope>
    <source>
        <strain evidence="6">cv. WT478/WT964</strain>
        <tissue evidence="5">Leaves</tissue>
    </source>
</reference>
<dbReference type="InterPro" id="IPR001733">
    <property type="entry name" value="Peptidase_S26B"/>
</dbReference>
<dbReference type="PANTHER" id="PTHR10806">
    <property type="entry name" value="SIGNAL PEPTIDASE COMPLEX CATALYTIC SUBUNIT SEC11"/>
    <property type="match status" value="1"/>
</dbReference>
<evidence type="ECO:0000256" key="3">
    <source>
        <dbReference type="ARBA" id="ARBA00021755"/>
    </source>
</evidence>
<comment type="function">
    <text evidence="4">Catalytic component of the signal peptidase complex (SPC) which catalyzes the cleavage of N-terminal signal sequences from nascent proteins as they are translocated into the lumen of the endoplasmic reticulum. Specifically cleaves N-terminal signal peptides that contain a hydrophobic alpha-helix (h-region) shorter than 18-20 amino acids.</text>
</comment>
<dbReference type="PANTHER" id="PTHR10806:SF6">
    <property type="entry name" value="SIGNAL PEPTIDASE COMPLEX CATALYTIC SUBUNIT SEC11"/>
    <property type="match status" value="1"/>
</dbReference>
<dbReference type="GO" id="GO:0008233">
    <property type="term" value="F:peptidase activity"/>
    <property type="evidence" value="ECO:0007669"/>
    <property type="project" value="InterPro"/>
</dbReference>